<gene>
    <name evidence="3" type="ORF">COA71_09910</name>
</gene>
<feature type="transmembrane region" description="Helical" evidence="1">
    <location>
        <begin position="286"/>
        <end position="309"/>
    </location>
</feature>
<dbReference type="Gene3D" id="3.30.70.1070">
    <property type="entry name" value="Sporulation related repeat"/>
    <property type="match status" value="1"/>
</dbReference>
<accession>A0A2A5CC31</accession>
<feature type="domain" description="ORC1/DEAH AAA+ ATPase" evidence="2">
    <location>
        <begin position="43"/>
        <end position="172"/>
    </location>
</feature>
<dbReference type="InterPro" id="IPR027417">
    <property type="entry name" value="P-loop_NTPase"/>
</dbReference>
<keyword evidence="1" id="KW-0472">Membrane</keyword>
<dbReference type="Pfam" id="PF13401">
    <property type="entry name" value="AAA_22"/>
    <property type="match status" value="1"/>
</dbReference>
<keyword evidence="1" id="KW-0812">Transmembrane</keyword>
<sequence length="592" mass="65270">MYLDFFSLKKFPFRITPDPSMFFPGGANGPGVVLNALVYAVTSGEGIVKVVGEVGSGKTMLCRMLEERLPDSVEIVYIANPNLSARDIIYAIAFELELDVDSSTERLMVMHKLQSYLLKKHGEGGAVVVFIEEAQGMPIETLEEIRLLSNLETHRHKLMQIIMFGQPELDKNLQGKNIRQLKERITHSFYLEPMSQEQTSDYLHYRMQAAGCPWPKVFTAKAEKLLNKASKGLTRRVNILADKSLMAAYASSSIQPGHQFGAIQQKVLPQHVKAAIKDSGYGLRYLLPWTAFFSTIGVVAVALVLYFAISTFQPRFELMPGSDVQVFVENTSQASTVGTAVLVEAPVSSIEEVQILPQVSPQVIEASPVFVREDGASEQGVEVVSEDLVSLDSGSVAISDLEEEVEIIETAEEIVLITQAEEAEELIEVAESEALLVYTSQDSAGEDIVEVVQAEQVPDIAVIESFGFSELSGLIGVRARASSAWLQDIANKNSYTVQMAAFPIADQPMLEEYLQLLSLTDLLSETYLCLISRTSNRPQQWLVIHGDFNGVSRARDYIESLPVYSRQYGPFARNSSSIACLGDMPEGTLLAF</sequence>
<dbReference type="PANTHER" id="PTHR35894">
    <property type="entry name" value="GENERAL SECRETION PATHWAY PROTEIN A-RELATED"/>
    <property type="match status" value="1"/>
</dbReference>
<proteinExistence type="predicted"/>
<dbReference type="InterPro" id="IPR049945">
    <property type="entry name" value="AAA_22"/>
</dbReference>
<dbReference type="SUPFAM" id="SSF52540">
    <property type="entry name" value="P-loop containing nucleoside triphosphate hydrolases"/>
    <property type="match status" value="1"/>
</dbReference>
<dbReference type="PANTHER" id="PTHR35894:SF1">
    <property type="entry name" value="PHOSPHORIBULOKINASE _ URIDINE KINASE FAMILY"/>
    <property type="match status" value="1"/>
</dbReference>
<evidence type="ECO:0000256" key="1">
    <source>
        <dbReference type="SAM" id="Phobius"/>
    </source>
</evidence>
<name>A0A2A5CC31_9GAMM</name>
<dbReference type="Proteomes" id="UP000228987">
    <property type="component" value="Unassembled WGS sequence"/>
</dbReference>
<dbReference type="GO" id="GO:0042834">
    <property type="term" value="F:peptidoglycan binding"/>
    <property type="evidence" value="ECO:0007669"/>
    <property type="project" value="InterPro"/>
</dbReference>
<reference evidence="4" key="1">
    <citation type="submission" date="2017-08" db="EMBL/GenBank/DDBJ databases">
        <title>A dynamic microbial community with high functional redundancy inhabits the cold, oxic subseafloor aquifer.</title>
        <authorList>
            <person name="Tully B.J."/>
            <person name="Wheat C.G."/>
            <person name="Glazer B.T."/>
            <person name="Huber J.A."/>
        </authorList>
    </citation>
    <scope>NUCLEOTIDE SEQUENCE [LARGE SCALE GENOMIC DNA]</scope>
</reference>
<protein>
    <recommendedName>
        <fullName evidence="2">ORC1/DEAH AAA+ ATPase domain-containing protein</fullName>
    </recommendedName>
</protein>
<comment type="caution">
    <text evidence="3">The sequence shown here is derived from an EMBL/GenBank/DDBJ whole genome shotgun (WGS) entry which is preliminary data.</text>
</comment>
<dbReference type="Gene3D" id="3.40.50.300">
    <property type="entry name" value="P-loop containing nucleotide triphosphate hydrolases"/>
    <property type="match status" value="1"/>
</dbReference>
<dbReference type="AlphaFoldDB" id="A0A2A5CC31"/>
<dbReference type="EMBL" id="NVWI01000007">
    <property type="protein sequence ID" value="PCJ40906.1"/>
    <property type="molecule type" value="Genomic_DNA"/>
</dbReference>
<evidence type="ECO:0000313" key="3">
    <source>
        <dbReference type="EMBL" id="PCJ40906.1"/>
    </source>
</evidence>
<keyword evidence="1" id="KW-1133">Transmembrane helix</keyword>
<dbReference type="InterPro" id="IPR052026">
    <property type="entry name" value="ExeA_AAA_ATPase_DNA-bind"/>
</dbReference>
<evidence type="ECO:0000259" key="2">
    <source>
        <dbReference type="Pfam" id="PF13401"/>
    </source>
</evidence>
<evidence type="ECO:0000313" key="4">
    <source>
        <dbReference type="Proteomes" id="UP000228987"/>
    </source>
</evidence>
<organism evidence="3 4">
    <name type="scientific">SAR86 cluster bacterium</name>
    <dbReference type="NCBI Taxonomy" id="2030880"/>
    <lineage>
        <taxon>Bacteria</taxon>
        <taxon>Pseudomonadati</taxon>
        <taxon>Pseudomonadota</taxon>
        <taxon>Gammaproteobacteria</taxon>
        <taxon>SAR86 cluster</taxon>
    </lineage>
</organism>
<dbReference type="InterPro" id="IPR036680">
    <property type="entry name" value="SPOR-like_sf"/>
</dbReference>
<dbReference type="GO" id="GO:0016887">
    <property type="term" value="F:ATP hydrolysis activity"/>
    <property type="evidence" value="ECO:0007669"/>
    <property type="project" value="InterPro"/>
</dbReference>